<feature type="transmembrane region" description="Helical" evidence="1">
    <location>
        <begin position="299"/>
        <end position="320"/>
    </location>
</feature>
<gene>
    <name evidence="2" type="ORF">P3TCK_26577</name>
</gene>
<feature type="transmembrane region" description="Helical" evidence="1">
    <location>
        <begin position="116"/>
        <end position="132"/>
    </location>
</feature>
<feature type="transmembrane region" description="Helical" evidence="1">
    <location>
        <begin position="162"/>
        <end position="181"/>
    </location>
</feature>
<feature type="transmembrane region" description="Helical" evidence="1">
    <location>
        <begin position="85"/>
        <end position="104"/>
    </location>
</feature>
<keyword evidence="1" id="KW-1133">Transmembrane helix</keyword>
<accession>Q1Z8A6</accession>
<protein>
    <recommendedName>
        <fullName evidence="4">Oligosaccharide repeat unit polymerase</fullName>
    </recommendedName>
</protein>
<evidence type="ECO:0008006" key="4">
    <source>
        <dbReference type="Google" id="ProtNLM"/>
    </source>
</evidence>
<dbReference type="Proteomes" id="UP000003789">
    <property type="component" value="Unassembled WGS sequence"/>
</dbReference>
<feature type="transmembrane region" description="Helical" evidence="1">
    <location>
        <begin position="138"/>
        <end position="155"/>
    </location>
</feature>
<dbReference type="AlphaFoldDB" id="Q1Z8A6"/>
<name>Q1Z8A6_9GAMM</name>
<evidence type="ECO:0000313" key="2">
    <source>
        <dbReference type="EMBL" id="EAS44607.1"/>
    </source>
</evidence>
<feature type="transmembrane region" description="Helical" evidence="1">
    <location>
        <begin position="326"/>
        <end position="342"/>
    </location>
</feature>
<proteinExistence type="predicted"/>
<feature type="transmembrane region" description="Helical" evidence="1">
    <location>
        <begin position="187"/>
        <end position="206"/>
    </location>
</feature>
<dbReference type="NCBIfam" id="TIGR04370">
    <property type="entry name" value="glyco_rpt_poly"/>
    <property type="match status" value="1"/>
</dbReference>
<keyword evidence="1" id="KW-0472">Membrane</keyword>
<reference evidence="2 3" key="1">
    <citation type="submission" date="2006-03" db="EMBL/GenBank/DDBJ databases">
        <authorList>
            <person name="Bartlett D.H."/>
            <person name="Valle G."/>
            <person name="Lauro F.M."/>
            <person name="Vezzi A."/>
            <person name="Simonato F."/>
            <person name="Eloe E."/>
            <person name="Vitulo N."/>
            <person name="Stratton T.K."/>
            <person name="D'angelo M."/>
            <person name="Ferriera S."/>
            <person name="Johnson J."/>
            <person name="Kravitz S."/>
            <person name="Beeson K."/>
            <person name="Sutton G."/>
            <person name="Rogers Y."/>
            <person name="Friedman R."/>
            <person name="Frazier M."/>
            <person name="Venter J.C."/>
        </authorList>
    </citation>
    <scope>NUCLEOTIDE SEQUENCE [LARGE SCALE GENOMIC DNA]</scope>
    <source>
        <strain evidence="2 3">3TCK</strain>
    </source>
</reference>
<organism evidence="2 3">
    <name type="scientific">Photobacterium profundum 3TCK</name>
    <dbReference type="NCBI Taxonomy" id="314280"/>
    <lineage>
        <taxon>Bacteria</taxon>
        <taxon>Pseudomonadati</taxon>
        <taxon>Pseudomonadota</taxon>
        <taxon>Gammaproteobacteria</taxon>
        <taxon>Vibrionales</taxon>
        <taxon>Vibrionaceae</taxon>
        <taxon>Photobacterium</taxon>
    </lineage>
</organism>
<dbReference type="HOGENOM" id="CLU_803758_0_0_6"/>
<comment type="caution">
    <text evidence="2">The sequence shown here is derived from an EMBL/GenBank/DDBJ whole genome shotgun (WGS) entry which is preliminary data.</text>
</comment>
<evidence type="ECO:0000313" key="3">
    <source>
        <dbReference type="Proteomes" id="UP000003789"/>
    </source>
</evidence>
<feature type="transmembrane region" description="Helical" evidence="1">
    <location>
        <begin position="6"/>
        <end position="26"/>
    </location>
</feature>
<feature type="transmembrane region" description="Helical" evidence="1">
    <location>
        <begin position="38"/>
        <end position="58"/>
    </location>
</feature>
<feature type="transmembrane region" description="Helical" evidence="1">
    <location>
        <begin position="270"/>
        <end position="290"/>
    </location>
</feature>
<dbReference type="EMBL" id="AAPH01000003">
    <property type="protein sequence ID" value="EAS44607.1"/>
    <property type="molecule type" value="Genomic_DNA"/>
</dbReference>
<sequence length="345" mass="39539">MTHMVVILGGLSLYFPLLLIPGVNNKKNNVRGVVFTKLYRLVFNLTFFLALLSFLIRFKGQLFEPALFFSGASDAKSSVAGSVPFLNYFELLLPFISIAAVFELFKNKYLTKKRQCLLFTVIFFSIVIYSIIYTVSRGGLLIFILGVFYLYLAVYKVGFFKVISFGVFVLLGLSIFTFMRINSASAVVTHFGEGLGVIFSPFYTYIAMCYENLNKLVISNGDMSLFWGALKAFLWPLYKSEYNVNVMGLEYYDTSFFNARTFLYPFYQDLGVFGVVLYSFLIGIIVQALYRVSLYDQRWLLLLAFMQKALVFTFFGNYFFSETVIIFPYVFALVLLLSLRLSDEC</sequence>
<keyword evidence="1" id="KW-0812">Transmembrane</keyword>
<evidence type="ECO:0000256" key="1">
    <source>
        <dbReference type="SAM" id="Phobius"/>
    </source>
</evidence>
<feature type="transmembrane region" description="Helical" evidence="1">
    <location>
        <begin position="218"/>
        <end position="238"/>
    </location>
</feature>